<keyword evidence="2" id="KW-1185">Reference proteome</keyword>
<dbReference type="OrthoDB" id="2438891at2759"/>
<organism evidence="1 2">
    <name type="scientific">Linnemannia elongata AG-77</name>
    <dbReference type="NCBI Taxonomy" id="1314771"/>
    <lineage>
        <taxon>Eukaryota</taxon>
        <taxon>Fungi</taxon>
        <taxon>Fungi incertae sedis</taxon>
        <taxon>Mucoromycota</taxon>
        <taxon>Mortierellomycotina</taxon>
        <taxon>Mortierellomycetes</taxon>
        <taxon>Mortierellales</taxon>
        <taxon>Mortierellaceae</taxon>
        <taxon>Linnemannia</taxon>
    </lineage>
</organism>
<proteinExistence type="predicted"/>
<dbReference type="EMBL" id="KV442017">
    <property type="protein sequence ID" value="OAQ34586.1"/>
    <property type="molecule type" value="Genomic_DNA"/>
</dbReference>
<accession>A0A197KD19</accession>
<reference evidence="1 2" key="1">
    <citation type="submission" date="2016-05" db="EMBL/GenBank/DDBJ databases">
        <title>Genome sequencing reveals origins of a unique bacterial endosymbiosis in the earliest lineages of terrestrial Fungi.</title>
        <authorList>
            <consortium name="DOE Joint Genome Institute"/>
            <person name="Uehling J."/>
            <person name="Gryganskyi A."/>
            <person name="Hameed K."/>
            <person name="Tschaplinski T."/>
            <person name="Misztal P."/>
            <person name="Wu S."/>
            <person name="Desiro A."/>
            <person name="Vande Pol N."/>
            <person name="Du Z.-Y."/>
            <person name="Zienkiewicz A."/>
            <person name="Zienkiewicz K."/>
            <person name="Morin E."/>
            <person name="Tisserant E."/>
            <person name="Splivallo R."/>
            <person name="Hainaut M."/>
            <person name="Henrissat B."/>
            <person name="Ohm R."/>
            <person name="Kuo A."/>
            <person name="Yan J."/>
            <person name="Lipzen A."/>
            <person name="Nolan M."/>
            <person name="Labutti K."/>
            <person name="Barry K."/>
            <person name="Goldstein A."/>
            <person name="Labbe J."/>
            <person name="Schadt C."/>
            <person name="Tuskan G."/>
            <person name="Grigoriev I."/>
            <person name="Martin F."/>
            <person name="Vilgalys R."/>
            <person name="Bonito G."/>
        </authorList>
    </citation>
    <scope>NUCLEOTIDE SEQUENCE [LARGE SCALE GENOMIC DNA]</scope>
    <source>
        <strain evidence="1 2">AG-77</strain>
    </source>
</reference>
<evidence type="ECO:0000313" key="1">
    <source>
        <dbReference type="EMBL" id="OAQ34586.1"/>
    </source>
</evidence>
<dbReference type="Proteomes" id="UP000078512">
    <property type="component" value="Unassembled WGS sequence"/>
</dbReference>
<evidence type="ECO:0000313" key="2">
    <source>
        <dbReference type="Proteomes" id="UP000078512"/>
    </source>
</evidence>
<protein>
    <submittedName>
        <fullName evidence="1">Uncharacterized protein</fullName>
    </submittedName>
</protein>
<dbReference type="AlphaFoldDB" id="A0A197KD19"/>
<gene>
    <name evidence="1" type="ORF">K457DRAFT_28473</name>
</gene>
<sequence>MKGFKGTSGSTLTAYRSIVATFTHLFVTSASASVSLKTTSSTCATLVRDNALGNRIERMLFYWKSFASAEWVNSGSWVPRSLSDSMSSFATRRISPNPDPYISQVSRQIQDLEIYRPSILSLQSRSDKPRLFASGHTLAAKKARRRRVAGWDANVAKEAQEELMRLNEPDMFMIDLAPKTSIVAVVDRELKSRLGNIGYLVDAKIMLQEEMERSDFETWPRLNKAGLYMDVDFLWPVELEEEYLRLVRDFVPSLLAKEGFNNMFSFYGPKP</sequence>
<name>A0A197KD19_9FUNG</name>